<dbReference type="SUPFAM" id="SSF52047">
    <property type="entry name" value="RNI-like"/>
    <property type="match status" value="2"/>
</dbReference>
<dbReference type="Gene3D" id="1.20.1280.50">
    <property type="match status" value="1"/>
</dbReference>
<dbReference type="VEuPathDB" id="FungiDB:MUCCIDRAFT_113390"/>
<dbReference type="Proteomes" id="UP000077051">
    <property type="component" value="Unassembled WGS sequence"/>
</dbReference>
<dbReference type="InterPro" id="IPR036047">
    <property type="entry name" value="F-box-like_dom_sf"/>
</dbReference>
<dbReference type="GO" id="GO:0031146">
    <property type="term" value="P:SCF-dependent proteasomal ubiquitin-dependent protein catabolic process"/>
    <property type="evidence" value="ECO:0007669"/>
    <property type="project" value="TreeGrafter"/>
</dbReference>
<accession>A0A168IGT1</accession>
<protein>
    <submittedName>
        <fullName evidence="1">Uncharacterized protein</fullName>
    </submittedName>
</protein>
<reference evidence="1 2" key="1">
    <citation type="submission" date="2015-06" db="EMBL/GenBank/DDBJ databases">
        <title>Expansion of signal transduction pathways in fungi by whole-genome duplication.</title>
        <authorList>
            <consortium name="DOE Joint Genome Institute"/>
            <person name="Corrochano L.M."/>
            <person name="Kuo A."/>
            <person name="Marcet-Houben M."/>
            <person name="Polaino S."/>
            <person name="Salamov A."/>
            <person name="Villalobos J.M."/>
            <person name="Alvarez M.I."/>
            <person name="Avalos J."/>
            <person name="Benito E.P."/>
            <person name="Benoit I."/>
            <person name="Burger G."/>
            <person name="Camino L.P."/>
            <person name="Canovas D."/>
            <person name="Cerda-Olmedo E."/>
            <person name="Cheng J.-F."/>
            <person name="Dominguez A."/>
            <person name="Elias M."/>
            <person name="Eslava A.P."/>
            <person name="Glaser F."/>
            <person name="Grimwood J."/>
            <person name="Gutierrez G."/>
            <person name="Heitman J."/>
            <person name="Henrissat B."/>
            <person name="Iturriaga E.A."/>
            <person name="Lang B.F."/>
            <person name="Lavin J.L."/>
            <person name="Lee S."/>
            <person name="Li W."/>
            <person name="Lindquist E."/>
            <person name="Lopez-Garcia S."/>
            <person name="Luque E.M."/>
            <person name="Marcos A.T."/>
            <person name="Martin J."/>
            <person name="Mccluskey K."/>
            <person name="Medina H.R."/>
            <person name="Miralles-Duran A."/>
            <person name="Miyazaki A."/>
            <person name="Munoz-Torres E."/>
            <person name="Oguiza J.A."/>
            <person name="Ohm R."/>
            <person name="Olmedo M."/>
            <person name="Orejas M."/>
            <person name="Ortiz-Castellanos L."/>
            <person name="Pisabarro A.G."/>
            <person name="Rodriguez-Romero J."/>
            <person name="Ruiz-Herrera J."/>
            <person name="Ruiz-Vazquez R."/>
            <person name="Sanz C."/>
            <person name="Schackwitz W."/>
            <person name="Schmutz J."/>
            <person name="Shahriari M."/>
            <person name="Shelest E."/>
            <person name="Silva-Franco F."/>
            <person name="Soanes D."/>
            <person name="Syed K."/>
            <person name="Tagua V.G."/>
            <person name="Talbot N.J."/>
            <person name="Thon M."/>
            <person name="De Vries R.P."/>
            <person name="Wiebenga A."/>
            <person name="Yadav J.S."/>
            <person name="Braun E.L."/>
            <person name="Baker S."/>
            <person name="Garre V."/>
            <person name="Horwitz B."/>
            <person name="Torres-Martinez S."/>
            <person name="Idnurm A."/>
            <person name="Herrera-Estrella A."/>
            <person name="Gabaldon T."/>
            <person name="Grigoriev I.V."/>
        </authorList>
    </citation>
    <scope>NUCLEOTIDE SEQUENCE [LARGE SCALE GENOMIC DNA]</scope>
    <source>
        <strain evidence="1 2">CBS 277.49</strain>
    </source>
</reference>
<dbReference type="OrthoDB" id="2231428at2759"/>
<name>A0A168IGT1_MUCCL</name>
<organism evidence="1 2">
    <name type="scientific">Mucor lusitanicus CBS 277.49</name>
    <dbReference type="NCBI Taxonomy" id="747725"/>
    <lineage>
        <taxon>Eukaryota</taxon>
        <taxon>Fungi</taxon>
        <taxon>Fungi incertae sedis</taxon>
        <taxon>Mucoromycota</taxon>
        <taxon>Mucoromycotina</taxon>
        <taxon>Mucoromycetes</taxon>
        <taxon>Mucorales</taxon>
        <taxon>Mucorineae</taxon>
        <taxon>Mucoraceae</taxon>
        <taxon>Mucor</taxon>
    </lineage>
</organism>
<keyword evidence="2" id="KW-1185">Reference proteome</keyword>
<dbReference type="EMBL" id="AMYB01000007">
    <property type="protein sequence ID" value="OAC99944.1"/>
    <property type="molecule type" value="Genomic_DNA"/>
</dbReference>
<dbReference type="PANTHER" id="PTHR13318:SF190">
    <property type="entry name" value="PARTNER OF PAIRED, ISOFORM B"/>
    <property type="match status" value="1"/>
</dbReference>
<proteinExistence type="predicted"/>
<comment type="caution">
    <text evidence="1">The sequence shown here is derived from an EMBL/GenBank/DDBJ whole genome shotgun (WGS) entry which is preliminary data.</text>
</comment>
<dbReference type="Gene3D" id="3.80.10.10">
    <property type="entry name" value="Ribonuclease Inhibitor"/>
    <property type="match status" value="1"/>
</dbReference>
<dbReference type="SUPFAM" id="SSF81383">
    <property type="entry name" value="F-box domain"/>
    <property type="match status" value="1"/>
</dbReference>
<dbReference type="PANTHER" id="PTHR13318">
    <property type="entry name" value="PARTNER OF PAIRED, ISOFORM B-RELATED"/>
    <property type="match status" value="1"/>
</dbReference>
<dbReference type="InterPro" id="IPR032675">
    <property type="entry name" value="LRR_dom_sf"/>
</dbReference>
<dbReference type="AlphaFoldDB" id="A0A168IGT1"/>
<sequence length="995" mass="116141">MATINKLADDCLELIFIHSDGNPWTLSTISEVCRRWYHIAQRPSVWRTLKVCLPYKHTAYVKFLSAEHTKQHLAFVKHLHISKPNETRHSHPKPMPLKALHHVTHLETSNLCLAEIGHLSQQLKLISSDIESITCNNIETWCDTRQFSTDLFSAHPHLHQVCFHFSEDGHSGFASIHNAPESVAPAVSDIKSLVLTSVRDGEDMDQHEVLEKMQIVETNMDEVFSQEQIQQVEQQKAGLLQIWDEVEQKLLKKYSYLTSIRHLEHLDFGFCYAWTPAMWRNFRCLAERNPRLKYVGLHGWDQLGKLGKFASRSSTFQPIRADAESAMAECFEAMPNLTTLKLVDFAIGPGLFTAGRHIAKSIRHMDIVFSKYFLKYLSEQADIWHLMGPIKDRHQFKQFIAKLAATAKSSQPFGLLTRRLALRPHVGMSNQEFHLLPIYCPYLEYFDFNPALWCYFSYTAHVAQWRYLAQFPCMERLRLAFPILRDTGSSITHLEMSNVMVDELADTNMTVISLLKYTPNLVSLKLSNGIMVSQNISISEFEAIHTFCPHIETLHLDSFDAHLMTKDGYWVDIETLPTASQLKNLRLDMSINSEDFLHYWSHKYPFIQTLDIQLRLLEPEYYHEAVQPENSRMKETFADMATSFRHLKRLKARFDEKYFPCDVFLNGVNSIPTQMEQVSIHFFNFDYHRRSARNFKLLMSNSINTMTDINISNWDRSWDYELDILEPLSRCNHLKNLSLSPQPGTLTEFDIDIILDRCIHLERLELSNTYNLFVRDDANDNIVKIHRLEAVTLKHTMVNNRLFEYLALRCPFLNILDISHVIKPYDNNIQVKIDMPHHHFKSIHIEKLQLGLRIEDSGFQCNHYATLLSLEETEKTDRQLERRRSALEKCKQAVATTWYPERWYHVYQSQRKCSGNHNGSVMTDKLQPRIQRLNESDIDKIKGLHVTRQLWEQISFVGSRIKYEDKSNWHLDIPFGHFSVRCRSVKEIRFEGITL</sequence>
<evidence type="ECO:0000313" key="2">
    <source>
        <dbReference type="Proteomes" id="UP000077051"/>
    </source>
</evidence>
<dbReference type="CDD" id="cd22159">
    <property type="entry name" value="F-box_AtTIR1-like"/>
    <property type="match status" value="1"/>
</dbReference>
<evidence type="ECO:0000313" key="1">
    <source>
        <dbReference type="EMBL" id="OAC99944.1"/>
    </source>
</evidence>
<gene>
    <name evidence="1" type="ORF">MUCCIDRAFT_113390</name>
</gene>
<dbReference type="GO" id="GO:0019005">
    <property type="term" value="C:SCF ubiquitin ligase complex"/>
    <property type="evidence" value="ECO:0007669"/>
    <property type="project" value="TreeGrafter"/>
</dbReference>